<dbReference type="Proteomes" id="UP000026962">
    <property type="component" value="Chromosome 1"/>
</dbReference>
<keyword evidence="16" id="KW-1133">Transmembrane helix</keyword>
<evidence type="ECO:0000256" key="15">
    <source>
        <dbReference type="SAM" id="MobiDB-lite"/>
    </source>
</evidence>
<keyword evidence="8" id="KW-0720">Serine protease</keyword>
<keyword evidence="5" id="KW-0645">Protease</keyword>
<dbReference type="GO" id="GO:0080079">
    <property type="term" value="F:cellobiose glucosidase activity"/>
    <property type="evidence" value="ECO:0007669"/>
    <property type="project" value="UniProtKB-ARBA"/>
</dbReference>
<dbReference type="GO" id="GO:0009534">
    <property type="term" value="C:chloroplast thylakoid"/>
    <property type="evidence" value="ECO:0007669"/>
    <property type="project" value="UniProtKB-ARBA"/>
</dbReference>
<dbReference type="FunFam" id="3.20.20.80:FF:000041">
    <property type="entry name" value="Beta-glucosidase 7"/>
    <property type="match status" value="1"/>
</dbReference>
<feature type="compositionally biased region" description="Basic and acidic residues" evidence="15">
    <location>
        <begin position="370"/>
        <end position="380"/>
    </location>
</feature>
<dbReference type="SUPFAM" id="SSF51445">
    <property type="entry name" value="(Trans)glycosidases"/>
    <property type="match status" value="1"/>
</dbReference>
<sequence length="829" mass="91767">MAKNISRRRRTPCTGTPAAAAVAAAGQEMKAAAAMATLPASPCSSSSSPSSLFLAPNPCCWKAAPRATVRASAAAARTLSSAWELPGPSAARPAARKPRLEELDTTNMLLRQRIVFLGSPVDDMSADLIISQLLLLDAEDQTKDIKLFINSPGGSITAGMGVYDAMKFCKADISTVCFGLAASMGAFLLAAGTKGKRFCMPNARIMIHQPSGGAGGKVTEMGLQIREMMYEKIKINKILSRITGKSEEQIDEDTKFDYFMSPWEAKDYGIVDSVIDEGKLGLVAPLAGAVPPPKSRVWYLWNASGPTRKIMKNLPSEEKLIQNVQVETMGSSRRSQQLELTMGHRLIVVLLLALLVAGAALEAEQAAGEDGVRGGADHQEAGTGGLSRRSFPAGFVFGTAASAYQVEGMALKDGRGPSIWDAFVKIPGEIANNATADVTVDEYHRYKEDVNIMKNMGFDAYRFSISWSRIFPSITPYANLYHYDLPEALEVQYGGLLNRKVVEAFADYAEFCFKTFGDRVKNWMTFNEPRVVAALGYDDGRFAPGRCTKCKAGNSATEPYIVAHHLILSHASAVQRYRHKYQHIQKGKIGILLDFVWYEGLTNSTADQDAAQRSRDFHVGWFLHPIIYGEYPKSLQVIVKERLPKFMADEVQMVKGSIDYVGINQYTAYYVRDQQPNAKILPSYSSDWHAAFVYERDGVPIGPRANSDWLYIVPWGLYKAVTYVKEKYGNPTMFLSENGMDDPGNVTISQGVHDTTRVAYYRSYITKLKEAIDDGANCIGYFAWSLLDNFEWKLGYTSRFGLVYVDFRTLRRYPKMSAYWFRDLVTGKN</sequence>
<evidence type="ECO:0000256" key="9">
    <source>
        <dbReference type="ARBA" id="ARBA00023157"/>
    </source>
</evidence>
<dbReference type="GO" id="GO:0004567">
    <property type="term" value="F:beta-mannosidase activity"/>
    <property type="evidence" value="ECO:0007669"/>
    <property type="project" value="UniProtKB-ARBA"/>
</dbReference>
<evidence type="ECO:0000256" key="13">
    <source>
        <dbReference type="PROSITE-ProRule" id="PRU10085"/>
    </source>
</evidence>
<dbReference type="CDD" id="cd07017">
    <property type="entry name" value="S14_ClpP_2"/>
    <property type="match status" value="1"/>
</dbReference>
<dbReference type="eggNOG" id="KOG0626">
    <property type="taxonomic scope" value="Eukaryota"/>
</dbReference>
<keyword evidence="9" id="KW-1015">Disulfide bond</keyword>
<comment type="subunit">
    <text evidence="4">Component of the chloroplastic Clp protease core complex.</text>
</comment>
<keyword evidence="16" id="KW-0472">Membrane</keyword>
<comment type="catalytic activity">
    <reaction evidence="1">
        <text>Hydrolysis of terminal, non-reducing beta-D-glucosyl residues with release of beta-D-glucose.</text>
        <dbReference type="EC" id="3.2.1.21"/>
    </reaction>
</comment>
<dbReference type="Pfam" id="PF00574">
    <property type="entry name" value="CLP_protease"/>
    <property type="match status" value="1"/>
</dbReference>
<dbReference type="InterPro" id="IPR017853">
    <property type="entry name" value="GH"/>
</dbReference>
<dbReference type="HAMAP" id="MF_00444">
    <property type="entry name" value="ClpP"/>
    <property type="match status" value="1"/>
</dbReference>
<dbReference type="GO" id="GO:0004252">
    <property type="term" value="F:serine-type endopeptidase activity"/>
    <property type="evidence" value="ECO:0007669"/>
    <property type="project" value="UniProtKB-EC"/>
</dbReference>
<evidence type="ECO:0000313" key="18">
    <source>
        <dbReference type="Proteomes" id="UP000026962"/>
    </source>
</evidence>
<dbReference type="Gene3D" id="3.90.226.10">
    <property type="entry name" value="2-enoyl-CoA Hydratase, Chain A, domain 1"/>
    <property type="match status" value="1"/>
</dbReference>
<feature type="active site" evidence="14">
    <location>
        <position position="208"/>
    </location>
</feature>
<dbReference type="PANTHER" id="PTHR10353">
    <property type="entry name" value="GLYCOSYL HYDROLASE"/>
    <property type="match status" value="1"/>
</dbReference>
<proteinExistence type="inferred from homology"/>
<dbReference type="GO" id="GO:0005975">
    <property type="term" value="P:carbohydrate metabolic process"/>
    <property type="evidence" value="ECO:0007669"/>
    <property type="project" value="InterPro"/>
</dbReference>
<evidence type="ECO:0000256" key="1">
    <source>
        <dbReference type="ARBA" id="ARBA00000448"/>
    </source>
</evidence>
<dbReference type="InterPro" id="IPR018215">
    <property type="entry name" value="ClpP_Ser_AS"/>
</dbReference>
<dbReference type="GO" id="GO:0004176">
    <property type="term" value="F:ATP-dependent peptidase activity"/>
    <property type="evidence" value="ECO:0007669"/>
    <property type="project" value="InterPro"/>
</dbReference>
<dbReference type="EnsemblPlants" id="OPUNC01G17820.1">
    <property type="protein sequence ID" value="OPUNC01G17820.1"/>
    <property type="gene ID" value="OPUNC01G17820"/>
</dbReference>
<feature type="active site" evidence="13">
    <location>
        <position position="183"/>
    </location>
</feature>
<comment type="similarity">
    <text evidence="3">Belongs to the glycosyl hydrolase 1 family.</text>
</comment>
<dbReference type="eggNOG" id="KOG0840">
    <property type="taxonomic scope" value="Eukaryota"/>
</dbReference>
<dbReference type="PROSITE" id="PS00382">
    <property type="entry name" value="CLP_PROTEASE_HIS"/>
    <property type="match status" value="1"/>
</dbReference>
<dbReference type="GO" id="GO:0004565">
    <property type="term" value="F:beta-galactosidase activity"/>
    <property type="evidence" value="ECO:0007669"/>
    <property type="project" value="UniProtKB-ARBA"/>
</dbReference>
<dbReference type="PRINTS" id="PR00127">
    <property type="entry name" value="CLPPROTEASEP"/>
</dbReference>
<reference evidence="17" key="2">
    <citation type="submission" date="2018-05" db="EMBL/GenBank/DDBJ databases">
        <title>OpunRS2 (Oryza punctata Reference Sequence Version 2).</title>
        <authorList>
            <person name="Zhang J."/>
            <person name="Kudrna D."/>
            <person name="Lee S."/>
            <person name="Talag J."/>
            <person name="Welchert J."/>
            <person name="Wing R.A."/>
        </authorList>
    </citation>
    <scope>NUCLEOTIDE SEQUENCE [LARGE SCALE GENOMIC DNA]</scope>
</reference>
<evidence type="ECO:0000256" key="5">
    <source>
        <dbReference type="ARBA" id="ARBA00022670"/>
    </source>
</evidence>
<dbReference type="GO" id="GO:0006508">
    <property type="term" value="P:proteolysis"/>
    <property type="evidence" value="ECO:0007669"/>
    <property type="project" value="UniProtKB-KW"/>
</dbReference>
<evidence type="ECO:0000256" key="6">
    <source>
        <dbReference type="ARBA" id="ARBA00022729"/>
    </source>
</evidence>
<evidence type="ECO:0000256" key="11">
    <source>
        <dbReference type="ARBA" id="ARBA00023295"/>
    </source>
</evidence>
<evidence type="ECO:0000256" key="2">
    <source>
        <dbReference type="ARBA" id="ARBA00007039"/>
    </source>
</evidence>
<dbReference type="GO" id="GO:0047701">
    <property type="term" value="F:beta-L-arabinosidase activity"/>
    <property type="evidence" value="ECO:0007669"/>
    <property type="project" value="UniProtKB-ARBA"/>
</dbReference>
<evidence type="ECO:0000256" key="4">
    <source>
        <dbReference type="ARBA" id="ARBA00011607"/>
    </source>
</evidence>
<dbReference type="InterPro" id="IPR029045">
    <property type="entry name" value="ClpP/crotonase-like_dom_sf"/>
</dbReference>
<dbReference type="HOGENOM" id="CLU_342084_0_0_1"/>
<evidence type="ECO:0000256" key="14">
    <source>
        <dbReference type="PROSITE-ProRule" id="PRU10086"/>
    </source>
</evidence>
<dbReference type="GO" id="GO:0033907">
    <property type="term" value="F:beta-D-fucosidase activity"/>
    <property type="evidence" value="ECO:0007669"/>
    <property type="project" value="UniProtKB-ARBA"/>
</dbReference>
<name>A0A0E0JJD7_ORYPU</name>
<dbReference type="PANTHER" id="PTHR10353:SF330">
    <property type="entry name" value="BETA-GLUCOSIDASE 1"/>
    <property type="match status" value="1"/>
</dbReference>
<dbReference type="SUPFAM" id="SSF52096">
    <property type="entry name" value="ClpP/crotonase"/>
    <property type="match status" value="1"/>
</dbReference>
<keyword evidence="11" id="KW-0326">Glycosidase</keyword>
<dbReference type="InterPro" id="IPR023562">
    <property type="entry name" value="ClpP/TepA"/>
</dbReference>
<dbReference type="PROSITE" id="PS00381">
    <property type="entry name" value="CLP_PROTEASE_SER"/>
    <property type="match status" value="1"/>
</dbReference>
<dbReference type="STRING" id="4537.A0A0E0JJD7"/>
<keyword evidence="6" id="KW-0732">Signal</keyword>
<dbReference type="Gramene" id="OPUNC01G17820.1">
    <property type="protein sequence ID" value="OPUNC01G17820.1"/>
    <property type="gene ID" value="OPUNC01G17820"/>
</dbReference>
<accession>A0A0E0JJD7</accession>
<dbReference type="InterPro" id="IPR001360">
    <property type="entry name" value="Glyco_hydro_1"/>
</dbReference>
<evidence type="ECO:0000256" key="10">
    <source>
        <dbReference type="ARBA" id="ARBA00023180"/>
    </source>
</evidence>
<protein>
    <recommendedName>
        <fullName evidence="14">Endopeptidase Clp</fullName>
        <ecNumber evidence="14">3.4.21.92</ecNumber>
    </recommendedName>
</protein>
<dbReference type="InterPro" id="IPR033135">
    <property type="entry name" value="ClpP_His_AS"/>
</dbReference>
<organism evidence="17">
    <name type="scientific">Oryza punctata</name>
    <name type="common">Red rice</name>
    <dbReference type="NCBI Taxonomy" id="4537"/>
    <lineage>
        <taxon>Eukaryota</taxon>
        <taxon>Viridiplantae</taxon>
        <taxon>Streptophyta</taxon>
        <taxon>Embryophyta</taxon>
        <taxon>Tracheophyta</taxon>
        <taxon>Spermatophyta</taxon>
        <taxon>Magnoliopsida</taxon>
        <taxon>Liliopsida</taxon>
        <taxon>Poales</taxon>
        <taxon>Poaceae</taxon>
        <taxon>BOP clade</taxon>
        <taxon>Oryzoideae</taxon>
        <taxon>Oryzeae</taxon>
        <taxon>Oryzinae</taxon>
        <taxon>Oryza</taxon>
    </lineage>
</organism>
<evidence type="ECO:0000256" key="3">
    <source>
        <dbReference type="ARBA" id="ARBA00010838"/>
    </source>
</evidence>
<dbReference type="FunFam" id="3.90.226.10:FF:000001">
    <property type="entry name" value="ATP-dependent Clp protease proteolytic subunit"/>
    <property type="match status" value="1"/>
</dbReference>
<dbReference type="GO" id="GO:0009840">
    <property type="term" value="C:chloroplastic endopeptidase Clp complex"/>
    <property type="evidence" value="ECO:0007669"/>
    <property type="project" value="UniProtKB-ARBA"/>
</dbReference>
<keyword evidence="7" id="KW-0378">Hydrolase</keyword>
<evidence type="ECO:0000256" key="16">
    <source>
        <dbReference type="SAM" id="Phobius"/>
    </source>
</evidence>
<evidence type="ECO:0000313" key="17">
    <source>
        <dbReference type="EnsemblPlants" id="OPUNC01G17820.1"/>
    </source>
</evidence>
<keyword evidence="10" id="KW-0325">Glycoprotein</keyword>
<keyword evidence="16" id="KW-0812">Transmembrane</keyword>
<dbReference type="Gene3D" id="3.20.20.80">
    <property type="entry name" value="Glycosidases"/>
    <property type="match status" value="1"/>
</dbReference>
<evidence type="ECO:0000256" key="8">
    <source>
        <dbReference type="ARBA" id="ARBA00022825"/>
    </source>
</evidence>
<dbReference type="Pfam" id="PF00232">
    <property type="entry name" value="Glyco_hydro_1"/>
    <property type="match status" value="2"/>
</dbReference>
<keyword evidence="18" id="KW-1185">Reference proteome</keyword>
<comment type="similarity">
    <text evidence="2">Belongs to the peptidase S14 family.</text>
</comment>
<feature type="transmembrane region" description="Helical" evidence="16">
    <location>
        <begin position="173"/>
        <end position="191"/>
    </location>
</feature>
<evidence type="ECO:0000256" key="12">
    <source>
        <dbReference type="ARBA" id="ARBA00034021"/>
    </source>
</evidence>
<dbReference type="EC" id="3.4.21.92" evidence="14"/>
<reference evidence="17" key="1">
    <citation type="submission" date="2015-04" db="UniProtKB">
        <authorList>
            <consortium name="EnsemblPlants"/>
        </authorList>
    </citation>
    <scope>IDENTIFICATION</scope>
</reference>
<feature type="region of interest" description="Disordered" evidence="15">
    <location>
        <begin position="367"/>
        <end position="387"/>
    </location>
</feature>
<dbReference type="InterPro" id="IPR001907">
    <property type="entry name" value="ClpP"/>
</dbReference>
<dbReference type="AlphaFoldDB" id="A0A0E0JJD7"/>
<comment type="catalytic activity">
    <reaction evidence="12 14">
        <text>Hydrolysis of proteins to small peptides in the presence of ATP and magnesium. alpha-casein is the usual test substrate. In the absence of ATP, only oligopeptides shorter than five residues are hydrolyzed (such as succinyl-Leu-Tyr-|-NHMec, and Leu-Tyr-Leu-|-Tyr-Trp, in which cleavage of the -Tyr-|-Leu- and -Tyr-|-Trp bonds also occurs).</text>
        <dbReference type="EC" id="3.4.21.92"/>
    </reaction>
</comment>
<evidence type="ECO:0000256" key="7">
    <source>
        <dbReference type="ARBA" id="ARBA00022801"/>
    </source>
</evidence>